<proteinExistence type="predicted"/>
<evidence type="ECO:0000313" key="3">
    <source>
        <dbReference type="Proteomes" id="UP000054843"/>
    </source>
</evidence>
<dbReference type="EMBL" id="JYDO01000041">
    <property type="protein sequence ID" value="KRZ75195.1"/>
    <property type="molecule type" value="Genomic_DNA"/>
</dbReference>
<dbReference type="EMBL" id="JYDO01000311">
    <property type="protein sequence ID" value="KRZ65665.1"/>
    <property type="molecule type" value="Genomic_DNA"/>
</dbReference>
<gene>
    <name evidence="1" type="ORF">T10_5418</name>
    <name evidence="2" type="ORF">T10_6457</name>
</gene>
<keyword evidence="3" id="KW-1185">Reference proteome</keyword>
<organism evidence="1 3">
    <name type="scientific">Trichinella papuae</name>
    <dbReference type="NCBI Taxonomy" id="268474"/>
    <lineage>
        <taxon>Eukaryota</taxon>
        <taxon>Metazoa</taxon>
        <taxon>Ecdysozoa</taxon>
        <taxon>Nematoda</taxon>
        <taxon>Enoplea</taxon>
        <taxon>Dorylaimia</taxon>
        <taxon>Trichinellida</taxon>
        <taxon>Trichinellidae</taxon>
        <taxon>Trichinella</taxon>
    </lineage>
</organism>
<reference evidence="1 3" key="1">
    <citation type="submission" date="2015-01" db="EMBL/GenBank/DDBJ databases">
        <title>Evolution of Trichinella species and genotypes.</title>
        <authorList>
            <person name="Korhonen P.K."/>
            <person name="Edoardo P."/>
            <person name="Giuseppe L.R."/>
            <person name="Gasser R.B."/>
        </authorList>
    </citation>
    <scope>NUCLEOTIDE SEQUENCE [LARGE SCALE GENOMIC DNA]</scope>
    <source>
        <strain evidence="1">ISS1980</strain>
    </source>
</reference>
<dbReference type="OrthoDB" id="5920525at2759"/>
<protein>
    <recommendedName>
        <fullName evidence="4">Reverse transcriptase domain-containing protein</fullName>
    </recommendedName>
</protein>
<evidence type="ECO:0000313" key="2">
    <source>
        <dbReference type="EMBL" id="KRZ75195.1"/>
    </source>
</evidence>
<dbReference type="AlphaFoldDB" id="A0A0V1M1N0"/>
<evidence type="ECO:0008006" key="4">
    <source>
        <dbReference type="Google" id="ProtNLM"/>
    </source>
</evidence>
<sequence length="75" mass="8674">MYVDDLVMSCDKEAEVRDLISRVPVFRKKGGFHLRKWTSNRAELLDTLPKEDVSKNVEIRKTLGAFSMEDEDSLN</sequence>
<evidence type="ECO:0000313" key="1">
    <source>
        <dbReference type="EMBL" id="KRZ65665.1"/>
    </source>
</evidence>
<dbReference type="STRING" id="268474.A0A0V1M1N0"/>
<accession>A0A0V1M1N0</accession>
<comment type="caution">
    <text evidence="1">The sequence shown here is derived from an EMBL/GenBank/DDBJ whole genome shotgun (WGS) entry which is preliminary data.</text>
</comment>
<dbReference type="Proteomes" id="UP000054843">
    <property type="component" value="Unassembled WGS sequence"/>
</dbReference>
<name>A0A0V1M1N0_9BILA</name>